<keyword evidence="9" id="KW-0961">Cell wall biogenesis/degradation</keyword>
<proteinExistence type="evidence at transcript level"/>
<evidence type="ECO:0000256" key="8">
    <source>
        <dbReference type="ARBA" id="ARBA00023180"/>
    </source>
</evidence>
<dbReference type="PANTHER" id="PTHR10896">
    <property type="entry name" value="GALACTOSYLGALACTOSYLXYLOSYLPROTEIN 3-BETA-GLUCURONOSYLTRANSFERASE BETA-1,3-GLUCURONYLTRANSFERASE"/>
    <property type="match status" value="1"/>
</dbReference>
<dbReference type="GO" id="GO:0071555">
    <property type="term" value="P:cell wall organization"/>
    <property type="evidence" value="ECO:0007669"/>
    <property type="project" value="UniProtKB-KW"/>
</dbReference>
<protein>
    <recommendedName>
        <fullName evidence="9">Glycosyltransferases</fullName>
        <ecNumber evidence="9">2.4.-.-</ecNumber>
    </recommendedName>
</protein>
<name>A0A1B1IJJ8_PHYPA</name>
<evidence type="ECO:0000313" key="11">
    <source>
        <dbReference type="EMBL" id="ANR94919.1"/>
    </source>
</evidence>
<dbReference type="Gramene" id="Pp3c18_10000V3.2">
    <property type="protein sequence ID" value="Pp3c18_10000V3.2"/>
    <property type="gene ID" value="Pp3c18_10000"/>
</dbReference>
<reference evidence="11" key="2">
    <citation type="journal article" date="2016" name="Plant Cell Physiol.">
        <title>Evolutionary Conservation of Xylan Biosynthetic Genes in Selaginella moellendorffii and Physcomitrella patens.</title>
        <authorList>
            <person name="Haghighat M."/>
            <person name="Teng Q."/>
            <person name="Zhong R."/>
            <person name="Ye Z.H."/>
        </authorList>
    </citation>
    <scope>NUCLEOTIDE SEQUENCE</scope>
</reference>
<gene>
    <name evidence="11" type="primary">GT43E</name>
    <name evidence="13" type="synonym">LOC112295452</name>
    <name evidence="12" type="ORF">PHYPA_022945</name>
</gene>
<comment type="function">
    <text evidence="9">Involved in the synthesis of glucuronoxylan hemicellulose in secondary cell walls.</text>
</comment>
<dbReference type="InterPro" id="IPR005027">
    <property type="entry name" value="Glyco_trans_43"/>
</dbReference>
<dbReference type="PANTHER" id="PTHR10896:SF17">
    <property type="entry name" value="BETA-1,4-XYLOSYLTRANSFERASE IRX14H-RELATED"/>
    <property type="match status" value="1"/>
</dbReference>
<dbReference type="EnsemblPlants" id="Pp3c18_10000V3.4">
    <property type="protein sequence ID" value="Pp3c18_10000V3.4"/>
    <property type="gene ID" value="Pp3c18_10000"/>
</dbReference>
<evidence type="ECO:0000256" key="4">
    <source>
        <dbReference type="ARBA" id="ARBA00022692"/>
    </source>
</evidence>
<dbReference type="Gramene" id="Pp3c18_10000V3.4">
    <property type="protein sequence ID" value="Pp3c18_10000V3.4"/>
    <property type="gene ID" value="Pp3c18_10000"/>
</dbReference>
<reference evidence="12 14" key="3">
    <citation type="journal article" date="2018" name="Plant J.">
        <title>The Physcomitrella patens chromosome-scale assembly reveals moss genome structure and evolution.</title>
        <authorList>
            <person name="Lang D."/>
            <person name="Ullrich K.K."/>
            <person name="Murat F."/>
            <person name="Fuchs J."/>
            <person name="Jenkins J."/>
            <person name="Haas F.B."/>
            <person name="Piednoel M."/>
            <person name="Gundlach H."/>
            <person name="Van Bel M."/>
            <person name="Meyberg R."/>
            <person name="Vives C."/>
            <person name="Morata J."/>
            <person name="Symeonidi A."/>
            <person name="Hiss M."/>
            <person name="Muchero W."/>
            <person name="Kamisugi Y."/>
            <person name="Saleh O."/>
            <person name="Blanc G."/>
            <person name="Decker E.L."/>
            <person name="van Gessel N."/>
            <person name="Grimwood J."/>
            <person name="Hayes R.D."/>
            <person name="Graham S.W."/>
            <person name="Gunter L.E."/>
            <person name="McDaniel S.F."/>
            <person name="Hoernstein S.N.W."/>
            <person name="Larsson A."/>
            <person name="Li F.W."/>
            <person name="Perroud P.F."/>
            <person name="Phillips J."/>
            <person name="Ranjan P."/>
            <person name="Rokshar D.S."/>
            <person name="Rothfels C.J."/>
            <person name="Schneider L."/>
            <person name="Shu S."/>
            <person name="Stevenson D.W."/>
            <person name="Thummler F."/>
            <person name="Tillich M."/>
            <person name="Villarreal Aguilar J.C."/>
            <person name="Widiez T."/>
            <person name="Wong G.K."/>
            <person name="Wymore A."/>
            <person name="Zhang Y."/>
            <person name="Zimmer A.D."/>
            <person name="Quatrano R.S."/>
            <person name="Mayer K.F.X."/>
            <person name="Goodstein D."/>
            <person name="Casacuberta J.M."/>
            <person name="Vandepoele K."/>
            <person name="Reski R."/>
            <person name="Cuming A.C."/>
            <person name="Tuskan G.A."/>
            <person name="Maumus F."/>
            <person name="Salse J."/>
            <person name="Schmutz J."/>
            <person name="Rensing S.A."/>
        </authorList>
    </citation>
    <scope>NUCLEOTIDE SEQUENCE [LARGE SCALE GENOMIC DNA]</scope>
    <source>
        <strain evidence="13 14">cv. Gransden 2004</strain>
    </source>
</reference>
<dbReference type="EnsemblPlants" id="Pp3c18_10000V3.1">
    <property type="protein sequence ID" value="Pp3c18_10000V3.1"/>
    <property type="gene ID" value="Pp3c18_10000"/>
</dbReference>
<dbReference type="OMA" id="LLHGICC"/>
<dbReference type="EMBL" id="ABEU02000018">
    <property type="protein sequence ID" value="PNR35046.1"/>
    <property type="molecule type" value="Genomic_DNA"/>
</dbReference>
<dbReference type="AlphaFoldDB" id="A0A1B1IJJ8"/>
<evidence type="ECO:0000256" key="7">
    <source>
        <dbReference type="ARBA" id="ARBA00023136"/>
    </source>
</evidence>
<evidence type="ECO:0000256" key="9">
    <source>
        <dbReference type="RuleBase" id="RU363127"/>
    </source>
</evidence>
<evidence type="ECO:0000256" key="3">
    <source>
        <dbReference type="ARBA" id="ARBA00022679"/>
    </source>
</evidence>
<dbReference type="Gramene" id="Pp3c18_10000V3.1">
    <property type="protein sequence ID" value="Pp3c18_10000V3.1"/>
    <property type="gene ID" value="Pp3c18_10000"/>
</dbReference>
<dbReference type="GO" id="GO:0042285">
    <property type="term" value="F:xylosyltransferase activity"/>
    <property type="evidence" value="ECO:0000318"/>
    <property type="project" value="GO_Central"/>
</dbReference>
<dbReference type="Pfam" id="PF03360">
    <property type="entry name" value="Glyco_transf_43"/>
    <property type="match status" value="1"/>
</dbReference>
<dbReference type="Gramene" id="Pp3c18_10000V3.5">
    <property type="protein sequence ID" value="Pp3c18_10000V3.5"/>
    <property type="gene ID" value="Pp3c18_10000"/>
</dbReference>
<keyword evidence="4 9" id="KW-0812">Transmembrane</keyword>
<evidence type="ECO:0000313" key="12">
    <source>
        <dbReference type="EMBL" id="PNR35046.1"/>
    </source>
</evidence>
<keyword evidence="3 9" id="KW-0808">Transferase</keyword>
<keyword evidence="14" id="KW-1185">Reference proteome</keyword>
<sequence length="501" mass="56817">MKTKLRTISITDGGPPQQLNESRFKYVSACRIILQFVFCIASIILGFRTSEEISLVVFQFRHVEDALSFNWFDRGSRRVVGLTVAKGVSDLSLSGSSDSLVEPEEATFSSLPHLDARLPGPLAGSVKPTNWSTSTGVQVGRHKILIREWPHPDPVETMKAHNLIARVQLEQERLHGVPNWKPVIVITPTYDRMFQAVYLTGLMHTLSLVRGPVTWIVIEAGGKTSRTADLLAQARVDNVVHLEHSKSMPVYFESRWIMESHLRVEALRFVRKKKLEGVVVFADDSNVYSMEFFNLIQKVEWVGVLPLGVLGYAGFQDTSKKKRRRRGSLLLGVVHKGQVPPKLDLQVQTLTRNLDGALHGWHAHRPLPLDWDSGKGSTVLDDRLQWAGFVLNARAVWAPETVRPQWLKGWQDWARLEEGVYLDLRSIFNDETHVEPLAENNIVRHWWIRAEGRPDFKYPSRRGWAFDSQPQIVLPARSTPWREVDTSGKSAARQEKSTPSV</sequence>
<feature type="region of interest" description="Disordered" evidence="10">
    <location>
        <begin position="477"/>
        <end position="501"/>
    </location>
</feature>
<dbReference type="OrthoDB" id="675023at2759"/>
<organism evidence="11">
    <name type="scientific">Physcomitrium patens</name>
    <name type="common">Spreading-leaved earth moss</name>
    <name type="synonym">Physcomitrella patens</name>
    <dbReference type="NCBI Taxonomy" id="3218"/>
    <lineage>
        <taxon>Eukaryota</taxon>
        <taxon>Viridiplantae</taxon>
        <taxon>Streptophyta</taxon>
        <taxon>Embryophyta</taxon>
        <taxon>Bryophyta</taxon>
        <taxon>Bryophytina</taxon>
        <taxon>Bryopsida</taxon>
        <taxon>Funariidae</taxon>
        <taxon>Funariales</taxon>
        <taxon>Funariaceae</taxon>
        <taxon>Physcomitrium</taxon>
    </lineage>
</organism>
<dbReference type="Gramene" id="Pp3c18_10000V3.3">
    <property type="protein sequence ID" value="Pp3c18_10000V3.3"/>
    <property type="gene ID" value="Pp3c18_10000"/>
</dbReference>
<evidence type="ECO:0000256" key="2">
    <source>
        <dbReference type="ARBA" id="ARBA00007706"/>
    </source>
</evidence>
<dbReference type="Proteomes" id="UP000006727">
    <property type="component" value="Chromosome 18"/>
</dbReference>
<dbReference type="EnsemblPlants" id="Pp3c18_10000V3.2">
    <property type="protein sequence ID" value="Pp3c18_10000V3.2"/>
    <property type="gene ID" value="Pp3c18_10000"/>
</dbReference>
<evidence type="ECO:0000256" key="1">
    <source>
        <dbReference type="ARBA" id="ARBA00004323"/>
    </source>
</evidence>
<accession>A0A1B1IJJ8</accession>
<dbReference type="EnsemblPlants" id="Pp3c18_10000V3.3">
    <property type="protein sequence ID" value="Pp3c18_10000V3.3"/>
    <property type="gene ID" value="Pp3c18_10000"/>
</dbReference>
<dbReference type="InterPro" id="IPR029044">
    <property type="entry name" value="Nucleotide-diphossugar_trans"/>
</dbReference>
<keyword evidence="8" id="KW-0325">Glycoprotein</keyword>
<reference evidence="12 14" key="1">
    <citation type="journal article" date="2008" name="Science">
        <title>The Physcomitrella genome reveals evolutionary insights into the conquest of land by plants.</title>
        <authorList>
            <person name="Rensing S."/>
            <person name="Lang D."/>
            <person name="Zimmer A."/>
            <person name="Terry A."/>
            <person name="Salamov A."/>
            <person name="Shapiro H."/>
            <person name="Nishiyama T."/>
            <person name="Perroud P.-F."/>
            <person name="Lindquist E."/>
            <person name="Kamisugi Y."/>
            <person name="Tanahashi T."/>
            <person name="Sakakibara K."/>
            <person name="Fujita T."/>
            <person name="Oishi K."/>
            <person name="Shin-I T."/>
            <person name="Kuroki Y."/>
            <person name="Toyoda A."/>
            <person name="Suzuki Y."/>
            <person name="Hashimoto A."/>
            <person name="Yamaguchi K."/>
            <person name="Sugano A."/>
            <person name="Kohara Y."/>
            <person name="Fujiyama A."/>
            <person name="Anterola A."/>
            <person name="Aoki S."/>
            <person name="Ashton N."/>
            <person name="Barbazuk W.B."/>
            <person name="Barker E."/>
            <person name="Bennetzen J."/>
            <person name="Bezanilla M."/>
            <person name="Blankenship R."/>
            <person name="Cho S.H."/>
            <person name="Dutcher S."/>
            <person name="Estelle M."/>
            <person name="Fawcett J.A."/>
            <person name="Gundlach H."/>
            <person name="Hanada K."/>
            <person name="Heyl A."/>
            <person name="Hicks K.A."/>
            <person name="Hugh J."/>
            <person name="Lohr M."/>
            <person name="Mayer K."/>
            <person name="Melkozernov A."/>
            <person name="Murata T."/>
            <person name="Nelson D."/>
            <person name="Pils B."/>
            <person name="Prigge M."/>
            <person name="Reiss B."/>
            <person name="Renner T."/>
            <person name="Rombauts S."/>
            <person name="Rushton P."/>
            <person name="Sanderfoot A."/>
            <person name="Schween G."/>
            <person name="Shiu S.-H."/>
            <person name="Stueber K."/>
            <person name="Theodoulou F.L."/>
            <person name="Tu H."/>
            <person name="Van de Peer Y."/>
            <person name="Verrier P.J."/>
            <person name="Waters E."/>
            <person name="Wood A."/>
            <person name="Yang L."/>
            <person name="Cove D."/>
            <person name="Cuming A."/>
            <person name="Hasebe M."/>
            <person name="Lucas S."/>
            <person name="Mishler D.B."/>
            <person name="Reski R."/>
            <person name="Grigoriev I."/>
            <person name="Quatrano R.S."/>
            <person name="Boore J.L."/>
        </authorList>
    </citation>
    <scope>NUCLEOTIDE SEQUENCE [LARGE SCALE GENOMIC DNA]</scope>
    <source>
        <strain evidence="13 14">cv. Gransden 2004</strain>
    </source>
</reference>
<feature type="transmembrane region" description="Helical" evidence="9">
    <location>
        <begin position="26"/>
        <end position="47"/>
    </location>
</feature>
<dbReference type="EnsemblPlants" id="Pp3c18_10000V3.5">
    <property type="protein sequence ID" value="Pp3c18_10000V3.5"/>
    <property type="gene ID" value="Pp3c18_10000"/>
</dbReference>
<dbReference type="GO" id="GO:0015018">
    <property type="term" value="F:galactosylgalactosylxylosylprotein 3-beta-glucuronosyltransferase activity"/>
    <property type="evidence" value="ECO:0007669"/>
    <property type="project" value="InterPro"/>
</dbReference>
<comment type="subcellular location">
    <subcellularLocation>
        <location evidence="1 9">Golgi apparatus membrane</location>
        <topology evidence="1 9">Single-pass type II membrane protein</topology>
    </subcellularLocation>
</comment>
<comment type="similarity">
    <text evidence="2 9">Belongs to the glycosyltransferase 43 family.</text>
</comment>
<dbReference type="SUPFAM" id="SSF53448">
    <property type="entry name" value="Nucleotide-diphospho-sugar transferases"/>
    <property type="match status" value="1"/>
</dbReference>
<evidence type="ECO:0000256" key="10">
    <source>
        <dbReference type="SAM" id="MobiDB-lite"/>
    </source>
</evidence>
<dbReference type="GO" id="GO:0000139">
    <property type="term" value="C:Golgi membrane"/>
    <property type="evidence" value="ECO:0000318"/>
    <property type="project" value="GO_Central"/>
</dbReference>
<keyword evidence="9" id="KW-0333">Golgi apparatus</keyword>
<evidence type="ECO:0000313" key="14">
    <source>
        <dbReference type="Proteomes" id="UP000006727"/>
    </source>
</evidence>
<keyword evidence="6 9" id="KW-1133">Transmembrane helix</keyword>
<dbReference type="STRING" id="3218.A0A1B1IJJ8"/>
<dbReference type="Gene3D" id="3.90.550.10">
    <property type="entry name" value="Spore Coat Polysaccharide Biosynthesis Protein SpsA, Chain A"/>
    <property type="match status" value="1"/>
</dbReference>
<evidence type="ECO:0000256" key="6">
    <source>
        <dbReference type="ARBA" id="ARBA00022989"/>
    </source>
</evidence>
<keyword evidence="5 9" id="KW-0735">Signal-anchor</keyword>
<evidence type="ECO:0000313" key="13">
    <source>
        <dbReference type="EnsemblPlants" id="Pp3c18_10000V3.1"/>
    </source>
</evidence>
<evidence type="ECO:0000256" key="5">
    <source>
        <dbReference type="ARBA" id="ARBA00022968"/>
    </source>
</evidence>
<dbReference type="EC" id="2.4.-.-" evidence="9"/>
<dbReference type="EMBL" id="KX372529">
    <property type="protein sequence ID" value="ANR94919.1"/>
    <property type="molecule type" value="mRNA"/>
</dbReference>
<dbReference type="PaxDb" id="3218-PP1S19_221V6.1"/>
<dbReference type="GO" id="GO:0010417">
    <property type="term" value="P:glucuronoxylan biosynthetic process"/>
    <property type="evidence" value="ECO:0000318"/>
    <property type="project" value="GO_Central"/>
</dbReference>
<reference evidence="13" key="4">
    <citation type="submission" date="2020-12" db="UniProtKB">
        <authorList>
            <consortium name="EnsemblPlants"/>
        </authorList>
    </citation>
    <scope>IDENTIFICATION</scope>
</reference>
<feature type="compositionally biased region" description="Basic and acidic residues" evidence="10">
    <location>
        <begin position="480"/>
        <end position="501"/>
    </location>
</feature>
<dbReference type="GO" id="GO:0009834">
    <property type="term" value="P:plant-type secondary cell wall biogenesis"/>
    <property type="evidence" value="ECO:0000318"/>
    <property type="project" value="GO_Central"/>
</dbReference>
<keyword evidence="7 9" id="KW-0472">Membrane</keyword>